<dbReference type="InterPro" id="IPR029061">
    <property type="entry name" value="THDP-binding"/>
</dbReference>
<name>A0A1Y3EC38_9BILA</name>
<evidence type="ECO:0000256" key="3">
    <source>
        <dbReference type="ARBA" id="ARBA00023002"/>
    </source>
</evidence>
<dbReference type="GO" id="GO:0045252">
    <property type="term" value="C:oxoglutarate dehydrogenase complex"/>
    <property type="evidence" value="ECO:0007669"/>
    <property type="project" value="TreeGrafter"/>
</dbReference>
<dbReference type="PANTHER" id="PTHR23152">
    <property type="entry name" value="2-OXOGLUTARATE DEHYDROGENASE"/>
    <property type="match status" value="1"/>
</dbReference>
<feature type="non-terminal residue" evidence="5">
    <location>
        <position position="81"/>
    </location>
</feature>
<dbReference type="SUPFAM" id="SSF52518">
    <property type="entry name" value="Thiamin diphosphate-binding fold (THDP-binding)"/>
    <property type="match status" value="1"/>
</dbReference>
<dbReference type="GO" id="GO:0006099">
    <property type="term" value="P:tricarboxylic acid cycle"/>
    <property type="evidence" value="ECO:0007669"/>
    <property type="project" value="TreeGrafter"/>
</dbReference>
<accession>A0A1Y3EC38</accession>
<comment type="similarity">
    <text evidence="2">Belongs to the alpha-ketoglutarate dehydrogenase family.</text>
</comment>
<organism evidence="5 6">
    <name type="scientific">Trichinella nativa</name>
    <dbReference type="NCBI Taxonomy" id="6335"/>
    <lineage>
        <taxon>Eukaryota</taxon>
        <taxon>Metazoa</taxon>
        <taxon>Ecdysozoa</taxon>
        <taxon>Nematoda</taxon>
        <taxon>Enoplea</taxon>
        <taxon>Dorylaimia</taxon>
        <taxon>Trichinellida</taxon>
        <taxon>Trichinellidae</taxon>
        <taxon>Trichinella</taxon>
    </lineage>
</organism>
<dbReference type="GO" id="GO:0004591">
    <property type="term" value="F:oxoglutarate dehydrogenase (succinyl-transferring) activity"/>
    <property type="evidence" value="ECO:0007669"/>
    <property type="project" value="TreeGrafter"/>
</dbReference>
<evidence type="ECO:0000256" key="2">
    <source>
        <dbReference type="ARBA" id="ARBA00006936"/>
    </source>
</evidence>
<proteinExistence type="inferred from homology"/>
<dbReference type="Gene3D" id="3.40.50.970">
    <property type="match status" value="1"/>
</dbReference>
<keyword evidence="3" id="KW-0560">Oxidoreductase</keyword>
<evidence type="ECO:0000256" key="1">
    <source>
        <dbReference type="ARBA" id="ARBA00001964"/>
    </source>
</evidence>
<reference evidence="5 6" key="1">
    <citation type="submission" date="2015-04" db="EMBL/GenBank/DDBJ databases">
        <title>Draft genome of the roundworm Trichinella nativa.</title>
        <authorList>
            <person name="Mitreva M."/>
        </authorList>
    </citation>
    <scope>NUCLEOTIDE SEQUENCE [LARGE SCALE GENOMIC DNA]</scope>
    <source>
        <strain evidence="5 6">ISS45</strain>
    </source>
</reference>
<evidence type="ECO:0000256" key="4">
    <source>
        <dbReference type="ARBA" id="ARBA00023052"/>
    </source>
</evidence>
<comment type="caution">
    <text evidence="5">The sequence shown here is derived from an EMBL/GenBank/DDBJ whole genome shotgun (WGS) entry which is preliminary data.</text>
</comment>
<dbReference type="GO" id="GO:0030976">
    <property type="term" value="F:thiamine pyrophosphate binding"/>
    <property type="evidence" value="ECO:0007669"/>
    <property type="project" value="InterPro"/>
</dbReference>
<protein>
    <submittedName>
        <fullName evidence="5">Uncharacterized protein</fullName>
    </submittedName>
</protein>
<comment type="cofactor">
    <cofactor evidence="1">
        <name>thiamine diphosphate</name>
        <dbReference type="ChEBI" id="CHEBI:58937"/>
    </cofactor>
</comment>
<dbReference type="PANTHER" id="PTHR23152:SF4">
    <property type="entry name" value="2-OXOADIPATE DEHYDROGENASE COMPLEX COMPONENT E1"/>
    <property type="match status" value="1"/>
</dbReference>
<sequence length="81" mass="9014">FEEFLAKKWPAEKRFGLEGCEVLIPAMKQVIDCTAALGVDTFVIGMPHRGRLNILANVCRQELEAIFCQFSTLQPEDEGSG</sequence>
<dbReference type="EMBL" id="LVZM01017098">
    <property type="protein sequence ID" value="OUC42692.1"/>
    <property type="molecule type" value="Genomic_DNA"/>
</dbReference>
<dbReference type="InterPro" id="IPR011603">
    <property type="entry name" value="2oxoglutarate_DH_E1"/>
</dbReference>
<keyword evidence="4" id="KW-0786">Thiamine pyrophosphate</keyword>
<dbReference type="GO" id="GO:0005739">
    <property type="term" value="C:mitochondrion"/>
    <property type="evidence" value="ECO:0007669"/>
    <property type="project" value="TreeGrafter"/>
</dbReference>
<evidence type="ECO:0000313" key="6">
    <source>
        <dbReference type="Proteomes" id="UP000243006"/>
    </source>
</evidence>
<evidence type="ECO:0000313" key="5">
    <source>
        <dbReference type="EMBL" id="OUC42692.1"/>
    </source>
</evidence>
<dbReference type="AlphaFoldDB" id="A0A1Y3EC38"/>
<feature type="non-terminal residue" evidence="5">
    <location>
        <position position="1"/>
    </location>
</feature>
<dbReference type="Proteomes" id="UP000243006">
    <property type="component" value="Unassembled WGS sequence"/>
</dbReference>
<gene>
    <name evidence="5" type="ORF">D917_10292</name>
</gene>